<dbReference type="Proteomes" id="UP001732720">
    <property type="component" value="Chromosome X"/>
</dbReference>
<proteinExistence type="predicted"/>
<dbReference type="RefSeq" id="XP_073919728.1">
    <property type="nucleotide sequence ID" value="XM_074063627.1"/>
</dbReference>
<evidence type="ECO:0000313" key="1">
    <source>
        <dbReference type="Proteomes" id="UP001732720"/>
    </source>
</evidence>
<organism evidence="1 2">
    <name type="scientific">Castor canadensis</name>
    <name type="common">American beaver</name>
    <dbReference type="NCBI Taxonomy" id="51338"/>
    <lineage>
        <taxon>Eukaryota</taxon>
        <taxon>Metazoa</taxon>
        <taxon>Chordata</taxon>
        <taxon>Craniata</taxon>
        <taxon>Vertebrata</taxon>
        <taxon>Euteleostomi</taxon>
        <taxon>Mammalia</taxon>
        <taxon>Eutheria</taxon>
        <taxon>Euarchontoglires</taxon>
        <taxon>Glires</taxon>
        <taxon>Rodentia</taxon>
        <taxon>Castorimorpha</taxon>
        <taxon>Castoridae</taxon>
        <taxon>Castor</taxon>
    </lineage>
</organism>
<protein>
    <submittedName>
        <fullName evidence="2">Uncharacterized protein CXorf66 homolog</fullName>
    </submittedName>
</protein>
<accession>A0AC58LRE8</accession>
<name>A0AC58LRE8_CASCN</name>
<keyword evidence="1" id="KW-1185">Reference proteome</keyword>
<gene>
    <name evidence="2" type="primary">CXHXorf66</name>
</gene>
<evidence type="ECO:0000313" key="2">
    <source>
        <dbReference type="RefSeq" id="XP_073919728.1"/>
    </source>
</evidence>
<sequence length="402" mass="45104">MAASHSSAPEKQELQTMEPCGKTEVGVGRDNRQMVKDWPRIVTLQIYTSQVSGITVNMTTHKAVRVKLKMQWRPQDVGFARNVESLPKRAASNEVQTEGFEAIPSCPCKIPVSDSKITNVCSLENYPTLYSTDKFSTSSSPEKFSSLPSSAEKLIRTPSPQKSSTLNSKEMFIRTPSPEKSTVSFSAEKLIRQSTTKKSSKLKNPKRLRKSNLEKSHRMQSLEKLTHSYKLVRHNRSSYSLKSVGPRWVANSPSATRQAKSPCLPRSQNQILSSKTSSIKKLAKSYRHPNLNRSVSIQKAVMLSRPLLAKKCQCYKERCLVCNSSSEFLVNNISEAKKKSAGNHHVSNKMKHLPKSKDKAYHDNVNGSDRMTHDGDNDSDTEIIIICNIRHNDVIPKDIMNS</sequence>
<reference evidence="2" key="1">
    <citation type="submission" date="2025-08" db="UniProtKB">
        <authorList>
            <consortium name="RefSeq"/>
        </authorList>
    </citation>
    <scope>IDENTIFICATION</scope>
</reference>